<dbReference type="AlphaFoldDB" id="A0A7I7NX74"/>
<organism evidence="2 3">
    <name type="scientific">Mycobacterium seoulense</name>
    <dbReference type="NCBI Taxonomy" id="386911"/>
    <lineage>
        <taxon>Bacteria</taxon>
        <taxon>Bacillati</taxon>
        <taxon>Actinomycetota</taxon>
        <taxon>Actinomycetes</taxon>
        <taxon>Mycobacteriales</taxon>
        <taxon>Mycobacteriaceae</taxon>
        <taxon>Mycobacterium</taxon>
    </lineage>
</organism>
<accession>A0A7I7NX74</accession>
<dbReference type="KEGG" id="mseo:MSEO_15480"/>
<evidence type="ECO:0000313" key="2">
    <source>
        <dbReference type="EMBL" id="BBY01049.1"/>
    </source>
</evidence>
<dbReference type="RefSeq" id="WP_163678163.1">
    <property type="nucleotide sequence ID" value="NZ_AP022582.1"/>
</dbReference>
<dbReference type="Proteomes" id="UP000466632">
    <property type="component" value="Chromosome"/>
</dbReference>
<evidence type="ECO:0000313" key="3">
    <source>
        <dbReference type="Proteomes" id="UP000466632"/>
    </source>
</evidence>
<keyword evidence="3" id="KW-1185">Reference proteome</keyword>
<dbReference type="EMBL" id="AP022582">
    <property type="protein sequence ID" value="BBY01049.1"/>
    <property type="molecule type" value="Genomic_DNA"/>
</dbReference>
<gene>
    <name evidence="2" type="ORF">MSEO_15480</name>
</gene>
<sequence length="178" mass="20043">MNDHDEAANSEFGINEALNERRQRTTAKTRTRWGEGLGGQRAPDYLITVTTGRGRKKHTFILVADDEADPDTRLHWERVTEKIRYDKSLGYPVLLSRSEPLPGVVPLAQGVDVRAITLVIIFEALVSKEHHHIDLAKIHRIASDETLGGRIARLHTLSPEQRRIAEPALYAEILARLS</sequence>
<name>A0A7I7NX74_9MYCO</name>
<reference evidence="2 3" key="1">
    <citation type="journal article" date="2019" name="Emerg. Microbes Infect.">
        <title>Comprehensive subspecies identification of 175 nontuberculous mycobacteria species based on 7547 genomic profiles.</title>
        <authorList>
            <person name="Matsumoto Y."/>
            <person name="Kinjo T."/>
            <person name="Motooka D."/>
            <person name="Nabeya D."/>
            <person name="Jung N."/>
            <person name="Uechi K."/>
            <person name="Horii T."/>
            <person name="Iida T."/>
            <person name="Fujita J."/>
            <person name="Nakamura S."/>
        </authorList>
    </citation>
    <scope>NUCLEOTIDE SEQUENCE [LARGE SCALE GENOMIC DNA]</scope>
    <source>
        <strain evidence="2 3">JCM 16018</strain>
    </source>
</reference>
<evidence type="ECO:0000256" key="1">
    <source>
        <dbReference type="SAM" id="MobiDB-lite"/>
    </source>
</evidence>
<feature type="region of interest" description="Disordered" evidence="1">
    <location>
        <begin position="1"/>
        <end position="35"/>
    </location>
</feature>
<proteinExistence type="predicted"/>
<protein>
    <submittedName>
        <fullName evidence="2">Uncharacterized protein</fullName>
    </submittedName>
</protein>